<protein>
    <submittedName>
        <fullName evidence="2">DUF4376 domain-containing protein</fullName>
    </submittedName>
</protein>
<keyword evidence="3" id="KW-1185">Reference proteome</keyword>
<accession>A0A9X1K5D8</accession>
<organism evidence="2 3">
    <name type="scientific">Roseobacter insulae</name>
    <dbReference type="NCBI Taxonomy" id="2859783"/>
    <lineage>
        <taxon>Bacteria</taxon>
        <taxon>Pseudomonadati</taxon>
        <taxon>Pseudomonadota</taxon>
        <taxon>Alphaproteobacteria</taxon>
        <taxon>Rhodobacterales</taxon>
        <taxon>Roseobacteraceae</taxon>
        <taxon>Roseobacter</taxon>
    </lineage>
</organism>
<gene>
    <name evidence="2" type="ORF">KX928_23375</name>
</gene>
<comment type="caution">
    <text evidence="2">The sequence shown here is derived from an EMBL/GenBank/DDBJ whole genome shotgun (WGS) entry which is preliminary data.</text>
</comment>
<evidence type="ECO:0000259" key="1">
    <source>
        <dbReference type="Pfam" id="PF14301"/>
    </source>
</evidence>
<dbReference type="InterPro" id="IPR025484">
    <property type="entry name" value="DUF4376"/>
</dbReference>
<dbReference type="Proteomes" id="UP001138661">
    <property type="component" value="Unassembled WGS sequence"/>
</dbReference>
<name>A0A9X1K5D8_9RHOB</name>
<dbReference type="Pfam" id="PF14301">
    <property type="entry name" value="DUF4376"/>
    <property type="match status" value="1"/>
</dbReference>
<sequence>MAGTKTQYQTDDQGYLIGSVVVHENQRRPGTYLEVPGAIDEAPPALTTGQGARRVDGAWVVVDPDPVVVPDPPTIAELKTAKQDALAAKRWLVEYSGFTISGGLLDGTFVDTSAKTRMVFDTAHRRATENPLYEIRAFKSGRGAFAMMNAATIILIGDAIEEFIQQCFEHESNLNDLVVAAVDQAGLDAIDIDAGWPT</sequence>
<dbReference type="EMBL" id="JAHXDN010000010">
    <property type="protein sequence ID" value="MBW4710742.1"/>
    <property type="molecule type" value="Genomic_DNA"/>
</dbReference>
<dbReference type="RefSeq" id="WP_219507862.1">
    <property type="nucleotide sequence ID" value="NZ_JAHXDN010000010.1"/>
</dbReference>
<reference evidence="2" key="1">
    <citation type="submission" date="2021-07" db="EMBL/GenBank/DDBJ databases">
        <title>Roseobacter insulae sp. nov., isolated from a tidal flat.</title>
        <authorList>
            <person name="Park S."/>
            <person name="Yoon J.-H."/>
        </authorList>
    </citation>
    <scope>NUCLEOTIDE SEQUENCE</scope>
    <source>
        <strain evidence="2">YSTF-M11</strain>
    </source>
</reference>
<dbReference type="AlphaFoldDB" id="A0A9X1K5D8"/>
<evidence type="ECO:0000313" key="3">
    <source>
        <dbReference type="Proteomes" id="UP001138661"/>
    </source>
</evidence>
<feature type="domain" description="DUF4376" evidence="1">
    <location>
        <begin position="77"/>
        <end position="189"/>
    </location>
</feature>
<evidence type="ECO:0000313" key="2">
    <source>
        <dbReference type="EMBL" id="MBW4710742.1"/>
    </source>
</evidence>
<proteinExistence type="predicted"/>